<name>A0A1S3ACH7_ERIEU</name>
<reference evidence="18" key="2">
    <citation type="submission" date="2025-08" db="UniProtKB">
        <authorList>
            <consortium name="RefSeq"/>
        </authorList>
    </citation>
    <scope>IDENTIFICATION</scope>
</reference>
<dbReference type="GO" id="GO:0060697">
    <property type="term" value="P:positive regulation of phospholipid catabolic process"/>
    <property type="evidence" value="ECO:0007669"/>
    <property type="project" value="TreeGrafter"/>
</dbReference>
<evidence type="ECO:0000256" key="6">
    <source>
        <dbReference type="ARBA" id="ARBA00022525"/>
    </source>
</evidence>
<evidence type="ECO:0000256" key="7">
    <source>
        <dbReference type="ARBA" id="ARBA00022710"/>
    </source>
</evidence>
<dbReference type="GO" id="GO:0034364">
    <property type="term" value="C:high-density lipoprotein particle"/>
    <property type="evidence" value="ECO:0007669"/>
    <property type="project" value="UniProtKB-KW"/>
</dbReference>
<evidence type="ECO:0000256" key="4">
    <source>
        <dbReference type="ARBA" id="ARBA00022448"/>
    </source>
</evidence>
<dbReference type="GO" id="GO:0034362">
    <property type="term" value="C:low-density lipoprotein particle"/>
    <property type="evidence" value="ECO:0007669"/>
    <property type="project" value="UniProtKB-UniRule"/>
</dbReference>
<keyword evidence="4 15" id="KW-0813">Transport</keyword>
<keyword evidence="10" id="KW-0325">Glycoprotein</keyword>
<dbReference type="RefSeq" id="XP_007532933.3">
    <property type="nucleotide sequence ID" value="XM_007532871.3"/>
</dbReference>
<feature type="chain" id="PRO_5046886473" description="Apolipoprotein C-II" evidence="16">
    <location>
        <begin position="38"/>
        <end position="116"/>
    </location>
</feature>
<evidence type="ECO:0000256" key="5">
    <source>
        <dbReference type="ARBA" id="ARBA00022513"/>
    </source>
</evidence>
<dbReference type="PANTHER" id="PTHR16566">
    <property type="entry name" value="APOLIPOPROTEIN C-II"/>
    <property type="match status" value="1"/>
</dbReference>
<evidence type="ECO:0000256" key="16">
    <source>
        <dbReference type="SAM" id="SignalP"/>
    </source>
</evidence>
<dbReference type="CTD" id="344"/>
<protein>
    <recommendedName>
        <fullName evidence="3 15">Apolipoprotein C-II</fullName>
        <shortName evidence="15">Apo-CII</shortName>
        <shortName evidence="15">ApoC-II</shortName>
    </recommendedName>
    <alternativeName>
        <fullName evidence="14 15">Apolipoprotein C2</fullName>
    </alternativeName>
</protein>
<dbReference type="PANTHER" id="PTHR16566:SF0">
    <property type="entry name" value="APOLIPOPROTEIN C-II"/>
    <property type="match status" value="1"/>
</dbReference>
<keyword evidence="8 15" id="KW-0345">HDL</keyword>
<dbReference type="GeneID" id="103122280"/>
<dbReference type="AlphaFoldDB" id="A0A1S3ACH7"/>
<keyword evidence="9 15" id="KW-0442">Lipid degradation</keyword>
<dbReference type="eggNOG" id="ENOG502SEJB">
    <property type="taxonomic scope" value="Eukaryota"/>
</dbReference>
<accession>A0A1S3ACH7</accession>
<evidence type="ECO:0000256" key="12">
    <source>
        <dbReference type="ARBA" id="ARBA00023098"/>
    </source>
</evidence>
<dbReference type="GO" id="GO:0006869">
    <property type="term" value="P:lipid transport"/>
    <property type="evidence" value="ECO:0007669"/>
    <property type="project" value="UniProtKB-UniRule"/>
</dbReference>
<evidence type="ECO:0000256" key="3">
    <source>
        <dbReference type="ARBA" id="ARBA00013947"/>
    </source>
</evidence>
<comment type="subcellular location">
    <subcellularLocation>
        <location evidence="1 15">Secreted</location>
    </subcellularLocation>
</comment>
<reference evidence="17" key="1">
    <citation type="submission" date="2025-05" db="UniProtKB">
        <authorList>
            <consortium name="RefSeq"/>
        </authorList>
    </citation>
    <scope>NUCLEOTIDE SEQUENCE [LARGE SCALE GENOMIC DNA]</scope>
</reference>
<evidence type="ECO:0000313" key="17">
    <source>
        <dbReference type="Proteomes" id="UP001652624"/>
    </source>
</evidence>
<dbReference type="GO" id="GO:0042627">
    <property type="term" value="C:chylomicron"/>
    <property type="evidence" value="ECO:0007669"/>
    <property type="project" value="UniProtKB-UniRule"/>
</dbReference>
<keyword evidence="12 15" id="KW-0443">Lipid metabolism</keyword>
<gene>
    <name evidence="18" type="primary">APOC2</name>
</gene>
<evidence type="ECO:0000256" key="8">
    <source>
        <dbReference type="ARBA" id="ARBA00022850"/>
    </source>
</evidence>
<dbReference type="OrthoDB" id="9881800at2759"/>
<dbReference type="FunCoup" id="A0A1S3ACH7">
    <property type="interactions" value="11"/>
</dbReference>
<comment type="function">
    <text evidence="15">Component of chylomicrons, very low-density lipoproteins (VLDL), low-density lipoproteins (LDL), and high-density lipoproteins (HDL) in plasma. Plays an important role in lipoprotein metabolism as an activator of lipoprotein lipase.</text>
</comment>
<dbReference type="Pfam" id="PF05355">
    <property type="entry name" value="Apo-CII"/>
    <property type="match status" value="1"/>
</dbReference>
<keyword evidence="13 15" id="KW-0850">VLDL</keyword>
<dbReference type="InterPro" id="IPR008019">
    <property type="entry name" value="Apo-CII"/>
</dbReference>
<keyword evidence="15 16" id="KW-0732">Signal</keyword>
<dbReference type="GO" id="GO:0016004">
    <property type="term" value="F:phospholipase activator activity"/>
    <property type="evidence" value="ECO:0007669"/>
    <property type="project" value="TreeGrafter"/>
</dbReference>
<keyword evidence="7 15" id="KW-0427">LDL</keyword>
<dbReference type="InParanoid" id="A0A1S3ACH7"/>
<dbReference type="Proteomes" id="UP001652624">
    <property type="component" value="Chromosome 2"/>
</dbReference>
<dbReference type="GO" id="GO:0034361">
    <property type="term" value="C:very-low-density lipoprotein particle"/>
    <property type="evidence" value="ECO:0007669"/>
    <property type="project" value="UniProtKB-UniRule"/>
</dbReference>
<dbReference type="InterPro" id="IPR023121">
    <property type="entry name" value="ApoC-II_dom_sf"/>
</dbReference>
<evidence type="ECO:0000256" key="13">
    <source>
        <dbReference type="ARBA" id="ARBA00023313"/>
    </source>
</evidence>
<keyword evidence="17" id="KW-1185">Reference proteome</keyword>
<dbReference type="Gene3D" id="1.10.1440.10">
    <property type="entry name" value="Apolipoprotein C-II"/>
    <property type="match status" value="1"/>
</dbReference>
<proteinExistence type="inferred from homology"/>
<organism evidence="17 18">
    <name type="scientific">Erinaceus europaeus</name>
    <name type="common">Western European hedgehog</name>
    <dbReference type="NCBI Taxonomy" id="9365"/>
    <lineage>
        <taxon>Eukaryota</taxon>
        <taxon>Metazoa</taxon>
        <taxon>Chordata</taxon>
        <taxon>Craniata</taxon>
        <taxon>Vertebrata</taxon>
        <taxon>Euteleostomi</taxon>
        <taxon>Mammalia</taxon>
        <taxon>Eutheria</taxon>
        <taxon>Laurasiatheria</taxon>
        <taxon>Eulipotyphla</taxon>
        <taxon>Erinaceidae</taxon>
        <taxon>Erinaceinae</taxon>
        <taxon>Erinaceus</taxon>
    </lineage>
</organism>
<evidence type="ECO:0000256" key="15">
    <source>
        <dbReference type="RuleBase" id="RU368054"/>
    </source>
</evidence>
<evidence type="ECO:0000256" key="1">
    <source>
        <dbReference type="ARBA" id="ARBA00004613"/>
    </source>
</evidence>
<dbReference type="GO" id="GO:0016042">
    <property type="term" value="P:lipid catabolic process"/>
    <property type="evidence" value="ECO:0007669"/>
    <property type="project" value="UniProtKB-UniRule"/>
</dbReference>
<evidence type="ECO:0000256" key="11">
    <source>
        <dbReference type="ARBA" id="ARBA00023055"/>
    </source>
</evidence>
<dbReference type="GO" id="GO:0043274">
    <property type="term" value="F:phospholipase binding"/>
    <property type="evidence" value="ECO:0007669"/>
    <property type="project" value="TreeGrafter"/>
</dbReference>
<evidence type="ECO:0000256" key="14">
    <source>
        <dbReference type="ARBA" id="ARBA00031176"/>
    </source>
</evidence>
<evidence type="ECO:0000256" key="9">
    <source>
        <dbReference type="ARBA" id="ARBA00022963"/>
    </source>
</evidence>
<keyword evidence="6 15" id="KW-0964">Secreted</keyword>
<sequence>MLTATRVPPPSSLDAMASRFLLALCLVLLVLGFEAQAAHVPQQDEVTDTPLLSQVQESLLSYWDKAKAAATGLYQNKYLSSMDEKLRDMYSQSTAAVSTYAGIFSDQLYFLLKGEE</sequence>
<keyword evidence="11 15" id="KW-0445">Lipid transport</keyword>
<evidence type="ECO:0000313" key="18">
    <source>
        <dbReference type="RefSeq" id="XP_007532933.3"/>
    </source>
</evidence>
<keyword evidence="10" id="KW-0730">Sialic acid</keyword>
<feature type="signal peptide" evidence="16">
    <location>
        <begin position="1"/>
        <end position="37"/>
    </location>
</feature>
<evidence type="ECO:0000256" key="10">
    <source>
        <dbReference type="ARBA" id="ARBA00022981"/>
    </source>
</evidence>
<keyword evidence="5 15" id="KW-0162">Chylomicron</keyword>
<evidence type="ECO:0000256" key="2">
    <source>
        <dbReference type="ARBA" id="ARBA00007221"/>
    </source>
</evidence>
<comment type="similarity">
    <text evidence="2 15">Belongs to the apolipoprotein C2 family.</text>
</comment>